<dbReference type="AlphaFoldDB" id="A0A0D0DSC7"/>
<reference evidence="3" key="2">
    <citation type="submission" date="2015-01" db="EMBL/GenBank/DDBJ databases">
        <title>Evolutionary Origins and Diversification of the Mycorrhizal Mutualists.</title>
        <authorList>
            <consortium name="DOE Joint Genome Institute"/>
            <consortium name="Mycorrhizal Genomics Consortium"/>
            <person name="Kohler A."/>
            <person name="Kuo A."/>
            <person name="Nagy L.G."/>
            <person name="Floudas D."/>
            <person name="Copeland A."/>
            <person name="Barry K.W."/>
            <person name="Cichocki N."/>
            <person name="Veneault-Fourrey C."/>
            <person name="LaButti K."/>
            <person name="Lindquist E.A."/>
            <person name="Lipzen A."/>
            <person name="Lundell T."/>
            <person name="Morin E."/>
            <person name="Murat C."/>
            <person name="Riley R."/>
            <person name="Ohm R."/>
            <person name="Sun H."/>
            <person name="Tunlid A."/>
            <person name="Henrissat B."/>
            <person name="Grigoriev I.V."/>
            <person name="Hibbett D.S."/>
            <person name="Martin F."/>
        </authorList>
    </citation>
    <scope>NUCLEOTIDE SEQUENCE [LARGE SCALE GENOMIC DNA]</scope>
    <source>
        <strain evidence="3">Ve08.2h10</strain>
    </source>
</reference>
<dbReference type="Proteomes" id="UP000054538">
    <property type="component" value="Unassembled WGS sequence"/>
</dbReference>
<evidence type="ECO:0000313" key="3">
    <source>
        <dbReference type="Proteomes" id="UP000054538"/>
    </source>
</evidence>
<evidence type="ECO:0000256" key="1">
    <source>
        <dbReference type="SAM" id="MobiDB-lite"/>
    </source>
</evidence>
<name>A0A0D0DSC7_9AGAM</name>
<gene>
    <name evidence="2" type="ORF">PAXRUDRAFT_150724</name>
</gene>
<dbReference type="InParanoid" id="A0A0D0DSC7"/>
<sequence>MTGLEMLSEMWTTLSSIHEQQGQQTITSTKHGFYMQAMESADILKHIIQMKHTHNKLHQMGCLVPNNELQSILVTLLPESWDHFSASYFSIQSSAKSTGTCKVTTQELCNIIGYEYHCCQRESRSDNINDEHIGKKWKVDKAHDPCKICDKLNHITTYHFTTNCCFKGKPKCNNCRWFRHITANCRRKGGEKEEPEKTKSTPKSNKGKEHANKVCNVKEDEEMDVTFNTMYNVSMNENDDTIDMYSWVADLATMSHICNN</sequence>
<feature type="compositionally biased region" description="Basic and acidic residues" evidence="1">
    <location>
        <begin position="189"/>
        <end position="199"/>
    </location>
</feature>
<keyword evidence="3" id="KW-1185">Reference proteome</keyword>
<organism evidence="2 3">
    <name type="scientific">Paxillus rubicundulus Ve08.2h10</name>
    <dbReference type="NCBI Taxonomy" id="930991"/>
    <lineage>
        <taxon>Eukaryota</taxon>
        <taxon>Fungi</taxon>
        <taxon>Dikarya</taxon>
        <taxon>Basidiomycota</taxon>
        <taxon>Agaricomycotina</taxon>
        <taxon>Agaricomycetes</taxon>
        <taxon>Agaricomycetidae</taxon>
        <taxon>Boletales</taxon>
        <taxon>Paxilineae</taxon>
        <taxon>Paxillaceae</taxon>
        <taxon>Paxillus</taxon>
    </lineage>
</organism>
<proteinExistence type="predicted"/>
<evidence type="ECO:0000313" key="2">
    <source>
        <dbReference type="EMBL" id="KIK90951.1"/>
    </source>
</evidence>
<reference evidence="2 3" key="1">
    <citation type="submission" date="2014-04" db="EMBL/GenBank/DDBJ databases">
        <authorList>
            <consortium name="DOE Joint Genome Institute"/>
            <person name="Kuo A."/>
            <person name="Kohler A."/>
            <person name="Jargeat P."/>
            <person name="Nagy L.G."/>
            <person name="Floudas D."/>
            <person name="Copeland A."/>
            <person name="Barry K.W."/>
            <person name="Cichocki N."/>
            <person name="Veneault-Fourrey C."/>
            <person name="LaButti K."/>
            <person name="Lindquist E.A."/>
            <person name="Lipzen A."/>
            <person name="Lundell T."/>
            <person name="Morin E."/>
            <person name="Murat C."/>
            <person name="Sun H."/>
            <person name="Tunlid A."/>
            <person name="Henrissat B."/>
            <person name="Grigoriev I.V."/>
            <person name="Hibbett D.S."/>
            <person name="Martin F."/>
            <person name="Nordberg H.P."/>
            <person name="Cantor M.N."/>
            <person name="Hua S.X."/>
        </authorList>
    </citation>
    <scope>NUCLEOTIDE SEQUENCE [LARGE SCALE GENOMIC DNA]</scope>
    <source>
        <strain evidence="2 3">Ve08.2h10</strain>
    </source>
</reference>
<protein>
    <submittedName>
        <fullName evidence="2">Uncharacterized protein</fullName>
    </submittedName>
</protein>
<accession>A0A0D0DSC7</accession>
<dbReference type="EMBL" id="KN825448">
    <property type="protein sequence ID" value="KIK90951.1"/>
    <property type="molecule type" value="Genomic_DNA"/>
</dbReference>
<dbReference type="Pfam" id="PF14223">
    <property type="entry name" value="Retrotran_gag_2"/>
    <property type="match status" value="1"/>
</dbReference>
<feature type="region of interest" description="Disordered" evidence="1">
    <location>
        <begin position="189"/>
        <end position="212"/>
    </location>
</feature>
<dbReference type="HOGENOM" id="CLU_093555_0_0_1"/>
<dbReference type="OrthoDB" id="2847449at2759"/>